<dbReference type="InterPro" id="IPR050383">
    <property type="entry name" value="GlyoxalaseI/FosfomycinResist"/>
</dbReference>
<dbReference type="Gene3D" id="3.10.180.10">
    <property type="entry name" value="2,3-Dihydroxybiphenyl 1,2-Dioxygenase, domain 1"/>
    <property type="match status" value="2"/>
</dbReference>
<dbReference type="PANTHER" id="PTHR21366">
    <property type="entry name" value="GLYOXALASE FAMILY PROTEIN"/>
    <property type="match status" value="1"/>
</dbReference>
<evidence type="ECO:0000313" key="3">
    <source>
        <dbReference type="Proteomes" id="UP001432000"/>
    </source>
</evidence>
<evidence type="ECO:0000313" key="2">
    <source>
        <dbReference type="EMBL" id="WXG70660.1"/>
    </source>
</evidence>
<dbReference type="SUPFAM" id="SSF54593">
    <property type="entry name" value="Glyoxalase/Bleomycin resistance protein/Dihydroxybiphenyl dioxygenase"/>
    <property type="match status" value="2"/>
</dbReference>
<proteinExistence type="predicted"/>
<accession>A0ABZ2PNH4</accession>
<dbReference type="RefSeq" id="WP_338892203.1">
    <property type="nucleotide sequence ID" value="NZ_CP147846.1"/>
</dbReference>
<keyword evidence="3" id="KW-1185">Reference proteome</keyword>
<dbReference type="InterPro" id="IPR037523">
    <property type="entry name" value="VOC_core"/>
</dbReference>
<evidence type="ECO:0000259" key="1">
    <source>
        <dbReference type="PROSITE" id="PS51819"/>
    </source>
</evidence>
<reference evidence="2 3" key="1">
    <citation type="submission" date="2024-03" db="EMBL/GenBank/DDBJ databases">
        <title>Natural products discovery in diverse microorganisms through a two-stage MS feature dereplication strategy.</title>
        <authorList>
            <person name="Zhang R."/>
        </authorList>
    </citation>
    <scope>NUCLEOTIDE SEQUENCE [LARGE SCALE GENOMIC DNA]</scope>
    <source>
        <strain evidence="2 3">18930</strain>
    </source>
</reference>
<name>A0ABZ2PNH4_9NOCA</name>
<dbReference type="PROSITE" id="PS51819">
    <property type="entry name" value="VOC"/>
    <property type="match status" value="1"/>
</dbReference>
<feature type="domain" description="VOC" evidence="1">
    <location>
        <begin position="144"/>
        <end position="258"/>
    </location>
</feature>
<organism evidence="2 3">
    <name type="scientific">Rhodococcus sovatensis</name>
    <dbReference type="NCBI Taxonomy" id="1805840"/>
    <lineage>
        <taxon>Bacteria</taxon>
        <taxon>Bacillati</taxon>
        <taxon>Actinomycetota</taxon>
        <taxon>Actinomycetes</taxon>
        <taxon>Mycobacteriales</taxon>
        <taxon>Nocardiaceae</taxon>
        <taxon>Rhodococcus</taxon>
    </lineage>
</organism>
<dbReference type="Proteomes" id="UP001432000">
    <property type="component" value="Chromosome"/>
</dbReference>
<dbReference type="InterPro" id="IPR004360">
    <property type="entry name" value="Glyas_Fos-R_dOase_dom"/>
</dbReference>
<protein>
    <submittedName>
        <fullName evidence="2">VOC family protein</fullName>
    </submittedName>
</protein>
<dbReference type="Pfam" id="PF00903">
    <property type="entry name" value="Glyoxalase"/>
    <property type="match status" value="2"/>
</dbReference>
<gene>
    <name evidence="2" type="ORF">WDS16_09280</name>
</gene>
<sequence>MSLHRLDSIVLGVPDLARTAHFYEDFGLTAVGDGQFSTSEGGVQLRLVPASSRRLVAAVFAVDDTDDLHRIATQLSAIDAEHVIVGAALHTREPSTGTAIELTVSPRLNQTPFPAAKVNAPGRIDRLNARAEGIIAEAKVTPRRLGHIVLGTTNFDTAYTFFTDGLGFKVSDIVKGSGVFLRCSTDHHNILVQRSPVQFMHHSSWQVDDVDAIGRGAMDLLDGHPERHIWGLGRHYAGSNFFWYFKDPAGNFAEYHSDMDHIPEDALWTPEELEGARGLFRWGPPPPPSFIDPEDLADLMIHGHSS</sequence>
<dbReference type="InterPro" id="IPR029068">
    <property type="entry name" value="Glyas_Bleomycin-R_OHBP_Dase"/>
</dbReference>
<dbReference type="EMBL" id="CP147846">
    <property type="protein sequence ID" value="WXG70660.1"/>
    <property type="molecule type" value="Genomic_DNA"/>
</dbReference>